<protein>
    <submittedName>
        <fullName evidence="2">GNAT family N-acetyltransferase</fullName>
    </submittedName>
</protein>
<dbReference type="InterPro" id="IPR000182">
    <property type="entry name" value="GNAT_dom"/>
</dbReference>
<evidence type="ECO:0000259" key="1">
    <source>
        <dbReference type="PROSITE" id="PS51186"/>
    </source>
</evidence>
<organism evidence="2 3">
    <name type="scientific">Clostridium subterminale</name>
    <dbReference type="NCBI Taxonomy" id="1550"/>
    <lineage>
        <taxon>Bacteria</taxon>
        <taxon>Bacillati</taxon>
        <taxon>Bacillota</taxon>
        <taxon>Clostridia</taxon>
        <taxon>Eubacteriales</taxon>
        <taxon>Clostridiaceae</taxon>
        <taxon>Clostridium</taxon>
    </lineage>
</organism>
<name>A0ABN1KH04_CLOSU</name>
<dbReference type="PROSITE" id="PS51186">
    <property type="entry name" value="GNAT"/>
    <property type="match status" value="1"/>
</dbReference>
<accession>A0ABN1KH04</accession>
<feature type="domain" description="N-acetyltransferase" evidence="1">
    <location>
        <begin position="28"/>
        <end position="171"/>
    </location>
</feature>
<comment type="caution">
    <text evidence="2">The sequence shown here is derived from an EMBL/GenBank/DDBJ whole genome shotgun (WGS) entry which is preliminary data.</text>
</comment>
<dbReference type="RefSeq" id="WP_343823052.1">
    <property type="nucleotide sequence ID" value="NZ_BAAACI010000001.1"/>
</dbReference>
<dbReference type="Proteomes" id="UP001501047">
    <property type="component" value="Unassembled WGS sequence"/>
</dbReference>
<dbReference type="PANTHER" id="PTHR39173:SF1">
    <property type="entry name" value="ACETYLTRANSFERASE"/>
    <property type="match status" value="1"/>
</dbReference>
<reference evidence="2 3" key="1">
    <citation type="journal article" date="2019" name="Int. J. Syst. Evol. Microbiol.">
        <title>The Global Catalogue of Microorganisms (GCM) 10K type strain sequencing project: providing services to taxonomists for standard genome sequencing and annotation.</title>
        <authorList>
            <consortium name="The Broad Institute Genomics Platform"/>
            <consortium name="The Broad Institute Genome Sequencing Center for Infectious Disease"/>
            <person name="Wu L."/>
            <person name="Ma J."/>
        </authorList>
    </citation>
    <scope>NUCLEOTIDE SEQUENCE [LARGE SCALE GENOMIC DNA]</scope>
    <source>
        <strain evidence="2 3">JCM 1417</strain>
    </source>
</reference>
<sequence>MFKLVKPTLFMEKEYIDYITEWEAAGEKIVPNASKRDNMSFKDLVNKWEEYESENMYEKELVPSSMYFLIDNHNKIYGAIDIRHDLNDYLLQYGGHIGYGIRPSQRRKGYAFQMLSLALPIAKELGINKALITCDKTNLGSAKTIIDNGGILENEVKNGDEITQRYWLELS</sequence>
<dbReference type="PANTHER" id="PTHR39173">
    <property type="entry name" value="ACETYLTRANSFERASE"/>
    <property type="match status" value="1"/>
</dbReference>
<dbReference type="Gene3D" id="3.40.630.30">
    <property type="match status" value="1"/>
</dbReference>
<keyword evidence="3" id="KW-1185">Reference proteome</keyword>
<dbReference type="SUPFAM" id="SSF55729">
    <property type="entry name" value="Acyl-CoA N-acyltransferases (Nat)"/>
    <property type="match status" value="1"/>
</dbReference>
<dbReference type="Pfam" id="PF13302">
    <property type="entry name" value="Acetyltransf_3"/>
    <property type="match status" value="1"/>
</dbReference>
<evidence type="ECO:0000313" key="3">
    <source>
        <dbReference type="Proteomes" id="UP001501047"/>
    </source>
</evidence>
<proteinExistence type="predicted"/>
<evidence type="ECO:0000313" key="2">
    <source>
        <dbReference type="EMBL" id="GAA0766120.1"/>
    </source>
</evidence>
<dbReference type="InterPro" id="IPR016181">
    <property type="entry name" value="Acyl_CoA_acyltransferase"/>
</dbReference>
<dbReference type="EMBL" id="BAAACI010000001">
    <property type="protein sequence ID" value="GAA0766120.1"/>
    <property type="molecule type" value="Genomic_DNA"/>
</dbReference>
<gene>
    <name evidence="2" type="ORF">GCM10008908_03470</name>
</gene>
<dbReference type="CDD" id="cd04301">
    <property type="entry name" value="NAT_SF"/>
    <property type="match status" value="1"/>
</dbReference>